<dbReference type="PANTHER" id="PTHR43581:SF2">
    <property type="entry name" value="EXCINUCLEASE ATPASE SUBUNIT"/>
    <property type="match status" value="1"/>
</dbReference>
<dbReference type="SUPFAM" id="SSF52540">
    <property type="entry name" value="P-loop containing nucleoside triphosphate hydrolases"/>
    <property type="match status" value="1"/>
</dbReference>
<proteinExistence type="predicted"/>
<dbReference type="KEGG" id="kim:G3T16_02380"/>
<dbReference type="Proteomes" id="UP000477680">
    <property type="component" value="Chromosome"/>
</dbReference>
<feature type="region of interest" description="Disordered" evidence="1">
    <location>
        <begin position="534"/>
        <end position="555"/>
    </location>
</feature>
<accession>A0A6C0TXA9</accession>
<dbReference type="GO" id="GO:0005524">
    <property type="term" value="F:ATP binding"/>
    <property type="evidence" value="ECO:0007669"/>
    <property type="project" value="InterPro"/>
</dbReference>
<dbReference type="EMBL" id="CP048711">
    <property type="protein sequence ID" value="QIB64416.1"/>
    <property type="molecule type" value="Genomic_DNA"/>
</dbReference>
<dbReference type="InterPro" id="IPR054787">
    <property type="entry name" value="TrlF_ATPase"/>
</dbReference>
<sequence length="1026" mass="116572">MIMNTDGSTWKRWDLHVHTPESMVHNYPGEKEAAWAAFLTDLESLPKEFKVLGINDYLFVDGYARVLREKINGRLANIDLLLPVIELRVDKFGGVIQGGRGKHRESSWSRVNLHVIFDQVDPDFIRQQFLSAISPNYNLVPGASGEGKWNSIICRESLEALGEAIIQSVSENIRHQYGPAVIEGFNNLNVSLDGVKKALQNHSLAGKFLVAVGKTEWENLKWDDHTIAEKKTLINEADLVFTAAESPEAYLKARRKLQESQVNAKLFDCSDAHWLSSSTDKDRVGNCFTWIKADSTFKGLIQAIHEYDDRVFIGGDPPKRKIVQRNKTKFIGSVRIEKLNDSSLAEQWFDSNIPLNSDLVAIIGNKGSGKSALSDIIALAGNTKHHKGFSFLNDSRFRNKKSKFSQHFMGSLTWLDGKETFQRLDTDPDPSSVERVKYLPQSYLEDLCNQLGDGGSATFDAELRKIIYSHVPEADKLGKSSMDELLQFKVVEINEARRHLREVISEINSEVLEAEKRGSPEFKAGLEAQLTTKRDELSSLEQSPPQVVEDPNESDEALAANRSAAQEIEKLEQDLMSVDHEKAVYQEQKLTTTKKKALVKRISQSLENYKKQYDVFLDDLKLQLSELEVGIPVQALVELRLDIQPLELVAMALQEDIDRIDGLLESRELGSLSDRREKLGEAISEAKSQLGERQRQFVLYREALSQWESMKSEIIGTLDRPGSIIWLEKQIESLAEIPALLDELRVKRRGLSGEIHGHIQTMVNEYQWLYEPVQAFVASEEQQGMSLPLHFHVQIEQAGFQDQFLGWLNRQVRGSFSGVEESYKLVREIVKGVDFSSTDDAVAFAEMIDDMLHFDRRDDQDNRFTRFEDQLRKGASSQDVLDYIYGFEYLSPKYSLTYDGQDIGLLSPGERGLLLLVFYLLVDKDDIPIIIDQPEENLDNQTIFRILVKCLKKAKARRQVIMVTHNPNLAVVCDAEQIIYASCDKMHKKFQYESGAIENPRINARVVEILEGTAPAFKNRQQKYRL</sequence>
<organism evidence="2 3">
    <name type="scientific">Kineobactrum salinum</name>
    <dbReference type="NCBI Taxonomy" id="2708301"/>
    <lineage>
        <taxon>Bacteria</taxon>
        <taxon>Pseudomonadati</taxon>
        <taxon>Pseudomonadota</taxon>
        <taxon>Gammaproteobacteria</taxon>
        <taxon>Cellvibrionales</taxon>
        <taxon>Halieaceae</taxon>
        <taxon>Kineobactrum</taxon>
    </lineage>
</organism>
<reference evidence="2 3" key="1">
    <citation type="submission" date="2020-02" db="EMBL/GenBank/DDBJ databases">
        <title>Genome sequencing for Kineobactrum sp. M2.</title>
        <authorList>
            <person name="Park S.-J."/>
        </authorList>
    </citation>
    <scope>NUCLEOTIDE SEQUENCE [LARGE SCALE GENOMIC DNA]</scope>
    <source>
        <strain evidence="2 3">M2</strain>
    </source>
</reference>
<dbReference type="InterPro" id="IPR051396">
    <property type="entry name" value="Bact_Antivir_Def_Nuclease"/>
</dbReference>
<dbReference type="InterPro" id="IPR027417">
    <property type="entry name" value="P-loop_NTPase"/>
</dbReference>
<dbReference type="AlphaFoldDB" id="A0A6C0TXA9"/>
<dbReference type="GO" id="GO:0016887">
    <property type="term" value="F:ATP hydrolysis activity"/>
    <property type="evidence" value="ECO:0007669"/>
    <property type="project" value="InterPro"/>
</dbReference>
<dbReference type="Gene3D" id="3.40.50.300">
    <property type="entry name" value="P-loop containing nucleotide triphosphate hydrolases"/>
    <property type="match status" value="2"/>
</dbReference>
<evidence type="ECO:0000313" key="2">
    <source>
        <dbReference type="EMBL" id="QIB64416.1"/>
    </source>
</evidence>
<gene>
    <name evidence="2" type="ORF">G3T16_02380</name>
</gene>
<dbReference type="NCBIfam" id="NF045780">
    <property type="entry name" value="TrlF_fam_ATP"/>
    <property type="match status" value="1"/>
</dbReference>
<name>A0A6C0TXA9_9GAMM</name>
<evidence type="ECO:0000313" key="3">
    <source>
        <dbReference type="Proteomes" id="UP000477680"/>
    </source>
</evidence>
<dbReference type="PANTHER" id="PTHR43581">
    <property type="entry name" value="ATP/GTP PHOSPHATASE"/>
    <property type="match status" value="1"/>
</dbReference>
<protein>
    <submittedName>
        <fullName evidence="2">AAA family ATPase</fullName>
    </submittedName>
</protein>
<evidence type="ECO:0000256" key="1">
    <source>
        <dbReference type="SAM" id="MobiDB-lite"/>
    </source>
</evidence>
<dbReference type="RefSeq" id="WP_163493666.1">
    <property type="nucleotide sequence ID" value="NZ_CP048711.1"/>
</dbReference>
<keyword evidence="3" id="KW-1185">Reference proteome</keyword>